<name>X0RZC2_9ZZZZ</name>
<dbReference type="Pfam" id="PF10418">
    <property type="entry name" value="DHODB_Fe-S_bind"/>
    <property type="match status" value="1"/>
</dbReference>
<dbReference type="NCBIfam" id="NF004862">
    <property type="entry name" value="PRK06222.1"/>
    <property type="match status" value="1"/>
</dbReference>
<dbReference type="PIRSF" id="PIRSF006816">
    <property type="entry name" value="Cyc3_hyd_g"/>
    <property type="match status" value="1"/>
</dbReference>
<dbReference type="CDD" id="cd06219">
    <property type="entry name" value="DHOD_e_trans_like1"/>
    <property type="match status" value="1"/>
</dbReference>
<dbReference type="Pfam" id="PF00175">
    <property type="entry name" value="NAD_binding_1"/>
    <property type="match status" value="1"/>
</dbReference>
<sequence length="243" mass="25934">MYEIIEKRVLGPQVTWFKVHAPGIARKRQAGQFIMLRVWDDGERIPLTIADADPEAGTITLVSQSVGKTTNHLASLEEGDRLADLVGPLGTATHVEKVGHVVCVGGGIGIAPIYPITQAMGEAGNHITSILGARSKDLIIMEDMMRAVSDETIVVTDDGSYGNKGFVTTALQGLIDEGRKLDRVIAIGPPIMMKMVVKVTKPHNIPTLVSLNSIMIDGTGMCGGCRVSVSGKSRFVCVDGPEF</sequence>
<dbReference type="AlphaFoldDB" id="X0RZC2"/>
<dbReference type="InterPro" id="IPR017927">
    <property type="entry name" value="FAD-bd_FR_type"/>
</dbReference>
<dbReference type="GO" id="GO:0051537">
    <property type="term" value="F:2 iron, 2 sulfur cluster binding"/>
    <property type="evidence" value="ECO:0007669"/>
    <property type="project" value="InterPro"/>
</dbReference>
<dbReference type="InterPro" id="IPR019480">
    <property type="entry name" value="Dihydroorotate_DH_Fe-S-bd"/>
</dbReference>
<dbReference type="GO" id="GO:0016491">
    <property type="term" value="F:oxidoreductase activity"/>
    <property type="evidence" value="ECO:0007669"/>
    <property type="project" value="InterPro"/>
</dbReference>
<dbReference type="Gene3D" id="3.40.50.80">
    <property type="entry name" value="Nucleotide-binding domain of ferredoxin-NADP reductase (FNR) module"/>
    <property type="match status" value="1"/>
</dbReference>
<proteinExistence type="predicted"/>
<evidence type="ECO:0000259" key="1">
    <source>
        <dbReference type="PROSITE" id="PS51384"/>
    </source>
</evidence>
<feature type="domain" description="FAD-binding FR-type" evidence="1">
    <location>
        <begin position="1"/>
        <end position="95"/>
    </location>
</feature>
<dbReference type="GO" id="GO:0006221">
    <property type="term" value="P:pyrimidine nucleotide biosynthetic process"/>
    <property type="evidence" value="ECO:0007669"/>
    <property type="project" value="InterPro"/>
</dbReference>
<dbReference type="InterPro" id="IPR039261">
    <property type="entry name" value="FNR_nucleotide-bd"/>
</dbReference>
<dbReference type="Gene3D" id="2.40.30.10">
    <property type="entry name" value="Translation factors"/>
    <property type="match status" value="1"/>
</dbReference>
<dbReference type="PANTHER" id="PTHR43513:SF3">
    <property type="entry name" value="DIHYDROOROTATE DEHYDROGENASE B (NAD(+)), ELECTRON TRANSFER SUBUNIT-RELATED"/>
    <property type="match status" value="1"/>
</dbReference>
<dbReference type="PROSITE" id="PS51384">
    <property type="entry name" value="FAD_FR"/>
    <property type="match status" value="1"/>
</dbReference>
<dbReference type="InterPro" id="IPR001433">
    <property type="entry name" value="OxRdtase_FAD/NAD-bd"/>
</dbReference>
<dbReference type="InterPro" id="IPR017938">
    <property type="entry name" value="Riboflavin_synthase-like_b-brl"/>
</dbReference>
<dbReference type="GO" id="GO:0050660">
    <property type="term" value="F:flavin adenine dinucleotide binding"/>
    <property type="evidence" value="ECO:0007669"/>
    <property type="project" value="InterPro"/>
</dbReference>
<comment type="caution">
    <text evidence="2">The sequence shown here is derived from an EMBL/GenBank/DDBJ whole genome shotgun (WGS) entry which is preliminary data.</text>
</comment>
<protein>
    <recommendedName>
        <fullName evidence="1">FAD-binding FR-type domain-containing protein</fullName>
    </recommendedName>
</protein>
<dbReference type="PANTHER" id="PTHR43513">
    <property type="entry name" value="DIHYDROOROTATE DEHYDROGENASE B (NAD(+)), ELECTRON TRANSFER SUBUNIT"/>
    <property type="match status" value="1"/>
</dbReference>
<dbReference type="SUPFAM" id="SSF63380">
    <property type="entry name" value="Riboflavin synthase domain-like"/>
    <property type="match status" value="1"/>
</dbReference>
<gene>
    <name evidence="2" type="ORF">S01H1_15538</name>
</gene>
<accession>X0RZC2</accession>
<feature type="non-terminal residue" evidence="2">
    <location>
        <position position="243"/>
    </location>
</feature>
<dbReference type="SUPFAM" id="SSF52343">
    <property type="entry name" value="Ferredoxin reductase-like, C-terminal NADP-linked domain"/>
    <property type="match status" value="1"/>
</dbReference>
<organism evidence="2">
    <name type="scientific">marine sediment metagenome</name>
    <dbReference type="NCBI Taxonomy" id="412755"/>
    <lineage>
        <taxon>unclassified sequences</taxon>
        <taxon>metagenomes</taxon>
        <taxon>ecological metagenomes</taxon>
    </lineage>
</organism>
<dbReference type="EMBL" id="BARS01008111">
    <property type="protein sequence ID" value="GAF74128.1"/>
    <property type="molecule type" value="Genomic_DNA"/>
</dbReference>
<dbReference type="InterPro" id="IPR050353">
    <property type="entry name" value="PyrK_electron_transfer"/>
</dbReference>
<reference evidence="2" key="1">
    <citation type="journal article" date="2014" name="Front. Microbiol.">
        <title>High frequency of phylogenetically diverse reductive dehalogenase-homologous genes in deep subseafloor sedimentary metagenomes.</title>
        <authorList>
            <person name="Kawai M."/>
            <person name="Futagami T."/>
            <person name="Toyoda A."/>
            <person name="Takaki Y."/>
            <person name="Nishi S."/>
            <person name="Hori S."/>
            <person name="Arai W."/>
            <person name="Tsubouchi T."/>
            <person name="Morono Y."/>
            <person name="Uchiyama I."/>
            <person name="Ito T."/>
            <person name="Fujiyama A."/>
            <person name="Inagaki F."/>
            <person name="Takami H."/>
        </authorList>
    </citation>
    <scope>NUCLEOTIDE SEQUENCE</scope>
    <source>
        <strain evidence="2">Expedition CK06-06</strain>
    </source>
</reference>
<evidence type="ECO:0000313" key="2">
    <source>
        <dbReference type="EMBL" id="GAF74128.1"/>
    </source>
</evidence>
<dbReference type="InterPro" id="IPR012165">
    <property type="entry name" value="Cyt_c3_hydrogenase_gsu"/>
</dbReference>